<dbReference type="AlphaFoldDB" id="A0A5N4E179"/>
<dbReference type="Proteomes" id="UP000299084">
    <property type="component" value="Unassembled WGS sequence"/>
</dbReference>
<gene>
    <name evidence="1" type="ORF">Cadr_000006402</name>
</gene>
<proteinExistence type="predicted"/>
<protein>
    <submittedName>
        <fullName evidence="1">Uncharacterized protein</fullName>
    </submittedName>
</protein>
<dbReference type="EMBL" id="JWIN03000006">
    <property type="protein sequence ID" value="KAB1277115.1"/>
    <property type="molecule type" value="Genomic_DNA"/>
</dbReference>
<organism evidence="1 2">
    <name type="scientific">Camelus dromedarius</name>
    <name type="common">Dromedary</name>
    <name type="synonym">Arabian camel</name>
    <dbReference type="NCBI Taxonomy" id="9838"/>
    <lineage>
        <taxon>Eukaryota</taxon>
        <taxon>Metazoa</taxon>
        <taxon>Chordata</taxon>
        <taxon>Craniata</taxon>
        <taxon>Vertebrata</taxon>
        <taxon>Euteleostomi</taxon>
        <taxon>Mammalia</taxon>
        <taxon>Eutheria</taxon>
        <taxon>Laurasiatheria</taxon>
        <taxon>Artiodactyla</taxon>
        <taxon>Tylopoda</taxon>
        <taxon>Camelidae</taxon>
        <taxon>Camelus</taxon>
    </lineage>
</organism>
<comment type="caution">
    <text evidence="1">The sequence shown here is derived from an EMBL/GenBank/DDBJ whole genome shotgun (WGS) entry which is preliminary data.</text>
</comment>
<sequence>MFPEPLVCAHGALASPCLPEGPLQLFPLGQSLLHMGLIWERCIHLSGFTPQSRDALLAEASTPPLKSPRYRCVALDSSSPALPATEAVTRRLAQGLVTSPALWISALWNPVSRKTEPLPGMRQVGLNLRLQRLDQSWPLLVLAPVTAVGQGNCLTPSPAALQALITGATCPTCSRVQSTGHRVAFTEPLLSANSAVSWILTSLILTRTLPVPVGFAWLATRLLLPHDFLSQVTGDRASGVWGNSARSGDSNTVAMNGRVDFPVERLAPHCWRGRLPCSCSWAGGNRTEVSLRSTWTTFSAGTAPTSLNRLLGDNKGAFSQACSQHTPSSVRCLLSFSFLPCLTSHIKSRGYGRSCLSGCGERADGGAGSARGGGVDAPVGPGVASEFTRTWDRTGRLVREREVIRHAY</sequence>
<name>A0A5N4E179_CAMDR</name>
<evidence type="ECO:0000313" key="2">
    <source>
        <dbReference type="Proteomes" id="UP000299084"/>
    </source>
</evidence>
<reference evidence="1 2" key="1">
    <citation type="journal article" date="2019" name="Mol. Ecol. Resour.">
        <title>Improving Illumina assemblies with Hi-C and long reads: an example with the North African dromedary.</title>
        <authorList>
            <person name="Elbers J.P."/>
            <person name="Rogers M.F."/>
            <person name="Perelman P.L."/>
            <person name="Proskuryakova A.A."/>
            <person name="Serdyukova N.A."/>
            <person name="Johnson W.E."/>
            <person name="Horin P."/>
            <person name="Corander J."/>
            <person name="Murphy D."/>
            <person name="Burger P.A."/>
        </authorList>
    </citation>
    <scope>NUCLEOTIDE SEQUENCE [LARGE SCALE GENOMIC DNA]</scope>
    <source>
        <strain evidence="1">Drom800</strain>
        <tissue evidence="1">Blood</tissue>
    </source>
</reference>
<accession>A0A5N4E179</accession>
<keyword evidence="2" id="KW-1185">Reference proteome</keyword>
<evidence type="ECO:0000313" key="1">
    <source>
        <dbReference type="EMBL" id="KAB1277115.1"/>
    </source>
</evidence>